<evidence type="ECO:0000313" key="2">
    <source>
        <dbReference type="Proteomes" id="UP001480082"/>
    </source>
</evidence>
<organism evidence="1 2">
    <name type="scientific">Mesorhizobium australicum</name>
    <dbReference type="NCBI Taxonomy" id="536018"/>
    <lineage>
        <taxon>Bacteria</taxon>
        <taxon>Pseudomonadati</taxon>
        <taxon>Pseudomonadota</taxon>
        <taxon>Alphaproteobacteria</taxon>
        <taxon>Hyphomicrobiales</taxon>
        <taxon>Phyllobacteriaceae</taxon>
        <taxon>Mesorhizobium</taxon>
    </lineage>
</organism>
<protein>
    <submittedName>
        <fullName evidence="1">Uncharacterized protein</fullName>
    </submittedName>
</protein>
<sequence>MSARTFTKVSPMVWRSPRFIKLPDEAKVGYLYLLTNAHVTSAGVYELPRGYACADLGWAEAGYDSVLKELSSVGLIDHDPDTEVILIERWFKHNPPTNDDHALGTRRRIEAITSDHLREKALAAFQDENELRIQREAAAKAAKAARASGTAKSISETIGNTSRLMGTRLMRGNG</sequence>
<dbReference type="EMBL" id="JAMYRI010000007">
    <property type="protein sequence ID" value="MER9285071.1"/>
    <property type="molecule type" value="Genomic_DNA"/>
</dbReference>
<keyword evidence="2" id="KW-1185">Reference proteome</keyword>
<name>A0ACC6SZ68_9HYPH</name>
<reference evidence="1 2" key="1">
    <citation type="journal article" date="2024" name="Proc. Natl. Acad. Sci. U.S.A.">
        <title>The evolutionary genomics of adaptation to stress in wild rhizobium bacteria.</title>
        <authorList>
            <person name="Kehlet-Delgado H."/>
            <person name="Montoya A.P."/>
            <person name="Jensen K.T."/>
            <person name="Wendlandt C.E."/>
            <person name="Dexheimer C."/>
            <person name="Roberts M."/>
            <person name="Torres Martinez L."/>
            <person name="Friesen M.L."/>
            <person name="Griffitts J.S."/>
            <person name="Porter S.S."/>
        </authorList>
    </citation>
    <scope>NUCLEOTIDE SEQUENCE [LARGE SCALE GENOMIC DNA]</scope>
    <source>
        <strain evidence="1 2">M0468</strain>
    </source>
</reference>
<gene>
    <name evidence="1" type="ORF">NKI81_14030</name>
</gene>
<accession>A0ACC6SZ68</accession>
<dbReference type="Proteomes" id="UP001480082">
    <property type="component" value="Unassembled WGS sequence"/>
</dbReference>
<proteinExistence type="predicted"/>
<comment type="caution">
    <text evidence="1">The sequence shown here is derived from an EMBL/GenBank/DDBJ whole genome shotgun (WGS) entry which is preliminary data.</text>
</comment>
<evidence type="ECO:0000313" key="1">
    <source>
        <dbReference type="EMBL" id="MER9285071.1"/>
    </source>
</evidence>